<gene>
    <name evidence="2" type="ORF">ACFPZN_34965</name>
</gene>
<comment type="caution">
    <text evidence="2">The sequence shown here is derived from an EMBL/GenBank/DDBJ whole genome shotgun (WGS) entry which is preliminary data.</text>
</comment>
<evidence type="ECO:0000313" key="2">
    <source>
        <dbReference type="EMBL" id="MFC5750848.1"/>
    </source>
</evidence>
<dbReference type="RefSeq" id="WP_378286648.1">
    <property type="nucleotide sequence ID" value="NZ_JBHSON010000059.1"/>
</dbReference>
<dbReference type="SUPFAM" id="SSF52540">
    <property type="entry name" value="P-loop containing nucleoside triphosphate hydrolases"/>
    <property type="match status" value="1"/>
</dbReference>
<evidence type="ECO:0000259" key="1">
    <source>
        <dbReference type="Pfam" id="PF19975"/>
    </source>
</evidence>
<dbReference type="Pfam" id="PF19975">
    <property type="entry name" value="DO-GTPase1"/>
    <property type="match status" value="1"/>
</dbReference>
<dbReference type="EMBL" id="JBHSON010000059">
    <property type="protein sequence ID" value="MFC5750848.1"/>
    <property type="molecule type" value="Genomic_DNA"/>
</dbReference>
<feature type="domain" description="Double-GTPase 1" evidence="1">
    <location>
        <begin position="1"/>
        <end position="121"/>
    </location>
</feature>
<protein>
    <recommendedName>
        <fullName evidence="1">Double-GTPase 1 domain-containing protein</fullName>
    </recommendedName>
</protein>
<keyword evidence="3" id="KW-1185">Reference proteome</keyword>
<dbReference type="InterPro" id="IPR027417">
    <property type="entry name" value="P-loop_NTPase"/>
</dbReference>
<accession>A0ABW1AB23</accession>
<name>A0ABW1AB23_9ACTN</name>
<dbReference type="Proteomes" id="UP001596074">
    <property type="component" value="Unassembled WGS sequence"/>
</dbReference>
<dbReference type="InterPro" id="IPR045530">
    <property type="entry name" value="DO-GTPase1"/>
</dbReference>
<evidence type="ECO:0000313" key="3">
    <source>
        <dbReference type="Proteomes" id="UP001596074"/>
    </source>
</evidence>
<dbReference type="Gene3D" id="3.40.50.300">
    <property type="entry name" value="P-loop containing nucleotide triphosphate hydrolases"/>
    <property type="match status" value="1"/>
</dbReference>
<reference evidence="3" key="1">
    <citation type="journal article" date="2019" name="Int. J. Syst. Evol. Microbiol.">
        <title>The Global Catalogue of Microorganisms (GCM) 10K type strain sequencing project: providing services to taxonomists for standard genome sequencing and annotation.</title>
        <authorList>
            <consortium name="The Broad Institute Genomics Platform"/>
            <consortium name="The Broad Institute Genome Sequencing Center for Infectious Disease"/>
            <person name="Wu L."/>
            <person name="Ma J."/>
        </authorList>
    </citation>
    <scope>NUCLEOTIDE SEQUENCE [LARGE SCALE GENOMIC DNA]</scope>
    <source>
        <strain evidence="3">KCTC 42087</strain>
    </source>
</reference>
<organism evidence="2 3">
    <name type="scientific">Actinomadura rugatobispora</name>
    <dbReference type="NCBI Taxonomy" id="1994"/>
    <lineage>
        <taxon>Bacteria</taxon>
        <taxon>Bacillati</taxon>
        <taxon>Actinomycetota</taxon>
        <taxon>Actinomycetes</taxon>
        <taxon>Streptosporangiales</taxon>
        <taxon>Thermomonosporaceae</taxon>
        <taxon>Actinomadura</taxon>
    </lineage>
</organism>
<proteinExistence type="predicted"/>
<sequence>MIGHSSAGKTTYVSLMYDTMRVGMEGFSLRAAEAYDHRVLKKAARAIRKGRYPDPSNQRSSFNLVLQHNGSDVFPFTWRDYRGGALSERSVDSEQAKELYEDLRESDAIVVFADAQRLATRRGAALENATLVTHVMRALADRDGAVLPVLVVFTKWDLVAHLGEEAQERIAAPFRQLIEAIDRSESAIGLAVPVACGPEPVNVAVPVLACLWVGLLSRINTLTALVQEHAESADRLAAQDTVVDRFTSWWKGESSYAQLAEERRRSALAELSRLEPLVEPAERLQELLDQVLDAAG</sequence>